<dbReference type="STRING" id="930990.A0A067N064"/>
<organism evidence="3 4">
    <name type="scientific">Botryobasidium botryosum (strain FD-172 SS1)</name>
    <dbReference type="NCBI Taxonomy" id="930990"/>
    <lineage>
        <taxon>Eukaryota</taxon>
        <taxon>Fungi</taxon>
        <taxon>Dikarya</taxon>
        <taxon>Basidiomycota</taxon>
        <taxon>Agaricomycotina</taxon>
        <taxon>Agaricomycetes</taxon>
        <taxon>Cantharellales</taxon>
        <taxon>Botryobasidiaceae</taxon>
        <taxon>Botryobasidium</taxon>
    </lineage>
</organism>
<feature type="non-terminal residue" evidence="3">
    <location>
        <position position="1"/>
    </location>
</feature>
<dbReference type="Pfam" id="PF01112">
    <property type="entry name" value="Asparaginase_2"/>
    <property type="match status" value="1"/>
</dbReference>
<dbReference type="Proteomes" id="UP000027195">
    <property type="component" value="Unassembled WGS sequence"/>
</dbReference>
<dbReference type="GO" id="GO:0004298">
    <property type="term" value="F:threonine-type endopeptidase activity"/>
    <property type="evidence" value="ECO:0007669"/>
    <property type="project" value="InterPro"/>
</dbReference>
<gene>
    <name evidence="3" type="ORF">BOTBODRAFT_618295</name>
</gene>
<keyword evidence="4" id="KW-1185">Reference proteome</keyword>
<dbReference type="GO" id="GO:0051604">
    <property type="term" value="P:protein maturation"/>
    <property type="evidence" value="ECO:0007669"/>
    <property type="project" value="TreeGrafter"/>
</dbReference>
<accession>A0A067N064</accession>
<dbReference type="OrthoDB" id="77601at2759"/>
<dbReference type="PANTHER" id="PTHR10188">
    <property type="entry name" value="L-ASPARAGINASE"/>
    <property type="match status" value="1"/>
</dbReference>
<dbReference type="PANTHER" id="PTHR10188:SF8">
    <property type="entry name" value="THREONINE ASPARTASE 1"/>
    <property type="match status" value="1"/>
</dbReference>
<dbReference type="HOGENOM" id="CLU_021603_5_0_1"/>
<dbReference type="CDD" id="cd04514">
    <property type="entry name" value="Taspase1_like"/>
    <property type="match status" value="1"/>
</dbReference>
<dbReference type="Gene3D" id="3.60.20.30">
    <property type="entry name" value="(Glycosyl)asparaginase"/>
    <property type="match status" value="1"/>
</dbReference>
<evidence type="ECO:0000313" key="3">
    <source>
        <dbReference type="EMBL" id="KDQ21363.1"/>
    </source>
</evidence>
<dbReference type="InParanoid" id="A0A067N064"/>
<dbReference type="InterPro" id="IPR000246">
    <property type="entry name" value="Peptidase_T2"/>
</dbReference>
<dbReference type="InterPro" id="IPR037464">
    <property type="entry name" value="Taspase1"/>
</dbReference>
<dbReference type="EMBL" id="KL198016">
    <property type="protein sequence ID" value="KDQ21363.1"/>
    <property type="molecule type" value="Genomic_DNA"/>
</dbReference>
<sequence length="345" mass="36769">IVVHGGAGYHSERLESVHAIKKALRRSVNYTKLSLQRCAAVDAVEEAICELEDDPCLNAGTGSNLNYDGDIECDASIMSGNGSHFGGVAAVSGVKNPIKIARALLENAKIPGPLGRVHPMTLVAQGAVKFAASVGIETVPPASMVSTEAQEIWRKWRARLEQAEGGHEVHEMLLQDTVGAVALDKQFNVSAGVSSGGILLKYPGRLGEAAAYGAGCWASSSGIACSVSGNGEQITRTLLAQKIVHQVELAADEADEIIRTILVHDFIRPCRDRGDIEPNAGVILLVNEHTDYGSTRLWCAFTTSSMAIAYASSSKTKPKALILRRPQNQNSKEPVFIAALPLHRD</sequence>
<dbReference type="AlphaFoldDB" id="A0A067N064"/>
<evidence type="ECO:0000313" key="4">
    <source>
        <dbReference type="Proteomes" id="UP000027195"/>
    </source>
</evidence>
<feature type="site" description="Cleavage; by autolysis" evidence="2">
    <location>
        <begin position="176"/>
        <end position="177"/>
    </location>
</feature>
<dbReference type="SUPFAM" id="SSF56235">
    <property type="entry name" value="N-terminal nucleophile aminohydrolases (Ntn hydrolases)"/>
    <property type="match status" value="1"/>
</dbReference>
<evidence type="ECO:0008006" key="5">
    <source>
        <dbReference type="Google" id="ProtNLM"/>
    </source>
</evidence>
<dbReference type="InterPro" id="IPR029055">
    <property type="entry name" value="Ntn_hydrolases_N"/>
</dbReference>
<feature type="active site" description="Nucleophile" evidence="1">
    <location>
        <position position="177"/>
    </location>
</feature>
<dbReference type="FunCoup" id="A0A067N064">
    <property type="interactions" value="33"/>
</dbReference>
<dbReference type="GO" id="GO:0005737">
    <property type="term" value="C:cytoplasm"/>
    <property type="evidence" value="ECO:0007669"/>
    <property type="project" value="TreeGrafter"/>
</dbReference>
<reference evidence="4" key="1">
    <citation type="journal article" date="2014" name="Proc. Natl. Acad. Sci. U.S.A.">
        <title>Extensive sampling of basidiomycete genomes demonstrates inadequacy of the white-rot/brown-rot paradigm for wood decay fungi.</title>
        <authorList>
            <person name="Riley R."/>
            <person name="Salamov A.A."/>
            <person name="Brown D.W."/>
            <person name="Nagy L.G."/>
            <person name="Floudas D."/>
            <person name="Held B.W."/>
            <person name="Levasseur A."/>
            <person name="Lombard V."/>
            <person name="Morin E."/>
            <person name="Otillar R."/>
            <person name="Lindquist E.A."/>
            <person name="Sun H."/>
            <person name="LaButti K.M."/>
            <person name="Schmutz J."/>
            <person name="Jabbour D."/>
            <person name="Luo H."/>
            <person name="Baker S.E."/>
            <person name="Pisabarro A.G."/>
            <person name="Walton J.D."/>
            <person name="Blanchette R.A."/>
            <person name="Henrissat B."/>
            <person name="Martin F."/>
            <person name="Cullen D."/>
            <person name="Hibbett D.S."/>
            <person name="Grigoriev I.V."/>
        </authorList>
    </citation>
    <scope>NUCLEOTIDE SEQUENCE [LARGE SCALE GENOMIC DNA]</scope>
    <source>
        <strain evidence="4">FD-172 SS1</strain>
    </source>
</reference>
<protein>
    <recommendedName>
        <fullName evidence="5">Asparaginase</fullName>
    </recommendedName>
</protein>
<evidence type="ECO:0000256" key="1">
    <source>
        <dbReference type="PIRSR" id="PIRSR600246-1"/>
    </source>
</evidence>
<proteinExistence type="predicted"/>
<evidence type="ECO:0000256" key="2">
    <source>
        <dbReference type="PIRSR" id="PIRSR600246-3"/>
    </source>
</evidence>
<name>A0A067N064_BOTB1</name>